<name>A0ABQ9GY34_9NEOP</name>
<dbReference type="Gene3D" id="1.10.10.60">
    <property type="entry name" value="Homeodomain-like"/>
    <property type="match status" value="1"/>
</dbReference>
<accession>A0ABQ9GY34</accession>
<reference evidence="1 2" key="1">
    <citation type="submission" date="2023-02" db="EMBL/GenBank/DDBJ databases">
        <title>LHISI_Scaffold_Assembly.</title>
        <authorList>
            <person name="Stuart O.P."/>
            <person name="Cleave R."/>
            <person name="Magrath M.J.L."/>
            <person name="Mikheyev A.S."/>
        </authorList>
    </citation>
    <scope>NUCLEOTIDE SEQUENCE [LARGE SCALE GENOMIC DNA]</scope>
    <source>
        <strain evidence="1">Daus_M_001</strain>
        <tissue evidence="1">Leg muscle</tissue>
    </source>
</reference>
<keyword evidence="2" id="KW-1185">Reference proteome</keyword>
<evidence type="ECO:0000313" key="2">
    <source>
        <dbReference type="Proteomes" id="UP001159363"/>
    </source>
</evidence>
<comment type="caution">
    <text evidence="1">The sequence shown here is derived from an EMBL/GenBank/DDBJ whole genome shotgun (WGS) entry which is preliminary data.</text>
</comment>
<proteinExistence type="predicted"/>
<dbReference type="EMBL" id="JARBHB010000008">
    <property type="protein sequence ID" value="KAJ8876925.1"/>
    <property type="molecule type" value="Genomic_DNA"/>
</dbReference>
<protein>
    <recommendedName>
        <fullName evidence="3">HTH psq-type domain-containing protein</fullName>
    </recommendedName>
</protein>
<dbReference type="Proteomes" id="UP001159363">
    <property type="component" value="Chromosome 7"/>
</dbReference>
<evidence type="ECO:0008006" key="3">
    <source>
        <dbReference type="Google" id="ProtNLM"/>
    </source>
</evidence>
<gene>
    <name evidence="1" type="ORF">PR048_021375</name>
</gene>
<organism evidence="1 2">
    <name type="scientific">Dryococelus australis</name>
    <dbReference type="NCBI Taxonomy" id="614101"/>
    <lineage>
        <taxon>Eukaryota</taxon>
        <taxon>Metazoa</taxon>
        <taxon>Ecdysozoa</taxon>
        <taxon>Arthropoda</taxon>
        <taxon>Hexapoda</taxon>
        <taxon>Insecta</taxon>
        <taxon>Pterygota</taxon>
        <taxon>Neoptera</taxon>
        <taxon>Polyneoptera</taxon>
        <taxon>Phasmatodea</taxon>
        <taxon>Verophasmatodea</taxon>
        <taxon>Anareolatae</taxon>
        <taxon>Phasmatidae</taxon>
        <taxon>Eurycanthinae</taxon>
        <taxon>Dryococelus</taxon>
    </lineage>
</organism>
<evidence type="ECO:0000313" key="1">
    <source>
        <dbReference type="EMBL" id="KAJ8876925.1"/>
    </source>
</evidence>
<sequence length="151" mass="17433">MQGNYMELEALREIGVVTFLRVYNSRRRRHTAIDVLVLFLKLQVTHSCRMAPYKRKTDRALVTAATTEDAKRKLEAGKSKREVAREMGINECTLRKNLKAPTCLCCLLQGTIPVPLGRSKRALTDDMERELAQHCRDLDSRFYDITRKHVI</sequence>